<dbReference type="PANTHER" id="PTHR35757:SF1">
    <property type="entry name" value="THERMOSOME SUBUNIT GAMMA"/>
    <property type="match status" value="1"/>
</dbReference>
<sequence length="463" mass="51919">MASMLSYTASLASNSTTEFSTSSKLALLFKKKNHSKPNPELKFPSLPSCCCQSGRIVALSSRSRQSVGGADGSAAQFLGNNSIADFLRFKRGSDGGGGGGGSELQTAVVSYRKRFPWSILQPFFRVDLISTIHIADKEYFETLQKELETYDCILYEMVASRESLKNRRNPDATRCLKGSRSKRFSIIGFIQRLMAQILMLDFQLDCLDYQAENWYHADLDYETFKLLQLEKDESFFTFARDMTLKSTKAMVQPASIPEDLGPWRSKLLWASRVLPMPLIGLLIIGSVCHMGIQVSENPELEALSRLDFGAAMKLFLAKQLTSEFTQVTTEVEAKSVIIGERNRAAAEALKKAMGEGHNTIAILYGGGHMPDLGRRLREEFDLIPTQVQWMTAWSIKNREFSSISIPFLNKLAEVLGWPLNRYQTLALLIFSLVLALDLWFWELFFGTAVSFVSQIADQVISLV</sequence>
<dbReference type="PANTHER" id="PTHR35757">
    <property type="entry name" value="THERMOSOME SUBUNIT GAMMA"/>
    <property type="match status" value="1"/>
</dbReference>
<dbReference type="EMBL" id="GGEC01016496">
    <property type="protein sequence ID" value="MBW96979.1"/>
    <property type="molecule type" value="Transcribed_RNA"/>
</dbReference>
<proteinExistence type="predicted"/>
<dbReference type="AlphaFoldDB" id="A0A2P2JU52"/>
<accession>A0A2P2JU52</accession>
<evidence type="ECO:0000313" key="1">
    <source>
        <dbReference type="EMBL" id="MBW96979.1"/>
    </source>
</evidence>
<name>A0A2P2JU52_RHIMU</name>
<organism evidence="1">
    <name type="scientific">Rhizophora mucronata</name>
    <name type="common">Asiatic mangrove</name>
    <dbReference type="NCBI Taxonomy" id="61149"/>
    <lineage>
        <taxon>Eukaryota</taxon>
        <taxon>Viridiplantae</taxon>
        <taxon>Streptophyta</taxon>
        <taxon>Embryophyta</taxon>
        <taxon>Tracheophyta</taxon>
        <taxon>Spermatophyta</taxon>
        <taxon>Magnoliopsida</taxon>
        <taxon>eudicotyledons</taxon>
        <taxon>Gunneridae</taxon>
        <taxon>Pentapetalae</taxon>
        <taxon>rosids</taxon>
        <taxon>fabids</taxon>
        <taxon>Malpighiales</taxon>
        <taxon>Rhizophoraceae</taxon>
        <taxon>Rhizophora</taxon>
    </lineage>
</organism>
<reference evidence="1" key="1">
    <citation type="submission" date="2018-02" db="EMBL/GenBank/DDBJ databases">
        <title>Rhizophora mucronata_Transcriptome.</title>
        <authorList>
            <person name="Meera S.P."/>
            <person name="Sreeshan A."/>
            <person name="Augustine A."/>
        </authorList>
    </citation>
    <scope>NUCLEOTIDE SEQUENCE</scope>
    <source>
        <tissue evidence="1">Leaf</tissue>
    </source>
</reference>
<protein>
    <submittedName>
        <fullName evidence="1">Uncharacterized protein MANES_03G021300</fullName>
    </submittedName>
</protein>